<evidence type="ECO:0000256" key="1">
    <source>
        <dbReference type="ARBA" id="ARBA00010645"/>
    </source>
</evidence>
<dbReference type="Proteomes" id="UP001160519">
    <property type="component" value="Unassembled WGS sequence"/>
</dbReference>
<evidence type="ECO:0000313" key="3">
    <source>
        <dbReference type="EMBL" id="MDI1229530.1"/>
    </source>
</evidence>
<dbReference type="EMBL" id="JAQSDF010000001">
    <property type="protein sequence ID" value="MDI1229530.1"/>
    <property type="molecule type" value="Genomic_DNA"/>
</dbReference>
<protein>
    <recommendedName>
        <fullName evidence="2">UPF0125 protein PSU93_00065</fullName>
    </recommendedName>
</protein>
<keyword evidence="4" id="KW-1185">Reference proteome</keyword>
<dbReference type="NCBIfam" id="NF002490">
    <property type="entry name" value="PRK01777.1"/>
    <property type="match status" value="1"/>
</dbReference>
<evidence type="ECO:0000256" key="2">
    <source>
        <dbReference type="HAMAP-Rule" id="MF_00460"/>
    </source>
</evidence>
<dbReference type="InterPro" id="IPR037021">
    <property type="entry name" value="RnfH_sf"/>
</dbReference>
<gene>
    <name evidence="3" type="ORF">PSU93_00065</name>
</gene>
<organism evidence="3 4">
    <name type="scientific">Candidatus Methylobacter titanis</name>
    <dbReference type="NCBI Taxonomy" id="3053457"/>
    <lineage>
        <taxon>Bacteria</taxon>
        <taxon>Pseudomonadati</taxon>
        <taxon>Pseudomonadota</taxon>
        <taxon>Gammaproteobacteria</taxon>
        <taxon>Methylococcales</taxon>
        <taxon>Methylococcaceae</taxon>
        <taxon>Methylobacter</taxon>
    </lineage>
</organism>
<proteinExistence type="inferred from homology"/>
<sequence>MVEIEVVYAKPEQQVIVTVAMEEGATVEAAIKASGLLERFPEIGLSELKAGIFGAVCKLEQPVREADRIEIYRPLLHDPKEARRQRALKRF</sequence>
<comment type="similarity">
    <text evidence="1 2">Belongs to the UPF0125 (RnfH) family.</text>
</comment>
<reference evidence="3" key="1">
    <citation type="submission" date="2023-01" db="EMBL/GenBank/DDBJ databases">
        <title>Biogeochemical cycle of methane in antarctic sediments.</title>
        <authorList>
            <person name="Roldan D.M."/>
            <person name="Menes R.J."/>
        </authorList>
    </citation>
    <scope>NUCLEOTIDE SEQUENCE [LARGE SCALE GENOMIC DNA]</scope>
    <source>
        <strain evidence="3">K-2018 MAG008</strain>
    </source>
</reference>
<evidence type="ECO:0000313" key="4">
    <source>
        <dbReference type="Proteomes" id="UP001160519"/>
    </source>
</evidence>
<dbReference type="Pfam" id="PF03658">
    <property type="entry name" value="Ub-RnfH"/>
    <property type="match status" value="1"/>
</dbReference>
<accession>A0AA43Q2G8</accession>
<dbReference type="AlphaFoldDB" id="A0AA43Q2G8"/>
<dbReference type="InterPro" id="IPR005346">
    <property type="entry name" value="RnfH"/>
</dbReference>
<dbReference type="InterPro" id="IPR016155">
    <property type="entry name" value="Mopterin_synth/thiamin_S_b"/>
</dbReference>
<comment type="caution">
    <text evidence="3">The sequence shown here is derived from an EMBL/GenBank/DDBJ whole genome shotgun (WGS) entry which is preliminary data.</text>
</comment>
<dbReference type="SUPFAM" id="SSF54285">
    <property type="entry name" value="MoaD/ThiS"/>
    <property type="match status" value="1"/>
</dbReference>
<dbReference type="Gene3D" id="3.10.20.280">
    <property type="entry name" value="RnfH-like"/>
    <property type="match status" value="1"/>
</dbReference>
<dbReference type="PANTHER" id="PTHR37483:SF1">
    <property type="entry name" value="UPF0125 PROTEIN RATB"/>
    <property type="match status" value="1"/>
</dbReference>
<dbReference type="HAMAP" id="MF_00460">
    <property type="entry name" value="UPF0125_RnfH"/>
    <property type="match status" value="1"/>
</dbReference>
<name>A0AA43Q2G8_9GAMM</name>
<dbReference type="PANTHER" id="PTHR37483">
    <property type="entry name" value="UPF0125 PROTEIN RATB"/>
    <property type="match status" value="1"/>
</dbReference>